<dbReference type="PROSITE" id="PS51208">
    <property type="entry name" value="AUTOTRANSPORTER"/>
    <property type="match status" value="1"/>
</dbReference>
<evidence type="ECO:0000259" key="3">
    <source>
        <dbReference type="PROSITE" id="PS51208"/>
    </source>
</evidence>
<evidence type="ECO:0000256" key="2">
    <source>
        <dbReference type="SAM" id="MobiDB-lite"/>
    </source>
</evidence>
<dbReference type="InterPro" id="IPR043990">
    <property type="entry name" value="AC_1"/>
</dbReference>
<evidence type="ECO:0000256" key="1">
    <source>
        <dbReference type="ARBA" id="ARBA00022729"/>
    </source>
</evidence>
<dbReference type="RefSeq" id="WP_175229589.1">
    <property type="nucleotide sequence ID" value="NZ_CADIKH010000032.1"/>
</dbReference>
<feature type="region of interest" description="Disordered" evidence="2">
    <location>
        <begin position="698"/>
        <end position="746"/>
    </location>
</feature>
<dbReference type="Gene3D" id="2.40.128.130">
    <property type="entry name" value="Autotransporter beta-domain"/>
    <property type="match status" value="1"/>
</dbReference>
<dbReference type="InterPro" id="IPR036709">
    <property type="entry name" value="Autotransporte_beta_dom_sf"/>
</dbReference>
<dbReference type="InterPro" id="IPR051551">
    <property type="entry name" value="Autotransporter_adhesion"/>
</dbReference>
<keyword evidence="5" id="KW-1185">Reference proteome</keyword>
<dbReference type="Pfam" id="PF18883">
    <property type="entry name" value="AC_1"/>
    <property type="match status" value="1"/>
</dbReference>
<gene>
    <name evidence="4" type="ORF">LMG29542_05517</name>
</gene>
<dbReference type="InterPro" id="IPR005546">
    <property type="entry name" value="Autotransporte_beta"/>
</dbReference>
<dbReference type="NCBIfam" id="TIGR02601">
    <property type="entry name" value="autotrns_rpt"/>
    <property type="match status" value="1"/>
</dbReference>
<dbReference type="SUPFAM" id="SSF103515">
    <property type="entry name" value="Autotransporter"/>
    <property type="match status" value="1"/>
</dbReference>
<dbReference type="SUPFAM" id="SSF51126">
    <property type="entry name" value="Pectin lyase-like"/>
    <property type="match status" value="1"/>
</dbReference>
<protein>
    <recommendedName>
        <fullName evidence="3">Autotransporter domain-containing protein</fullName>
    </recommendedName>
</protein>
<dbReference type="PANTHER" id="PTHR35037">
    <property type="entry name" value="C-TERMINAL REGION OF AIDA-LIKE PROTEIN"/>
    <property type="match status" value="1"/>
</dbReference>
<dbReference type="SMART" id="SM00869">
    <property type="entry name" value="Autotransporter"/>
    <property type="match status" value="1"/>
</dbReference>
<reference evidence="4 5" key="1">
    <citation type="submission" date="2020-04" db="EMBL/GenBank/DDBJ databases">
        <authorList>
            <person name="De Canck E."/>
        </authorList>
    </citation>
    <scope>NUCLEOTIDE SEQUENCE [LARGE SCALE GENOMIC DNA]</scope>
    <source>
        <strain evidence="4 5">LMG 29542</strain>
    </source>
</reference>
<dbReference type="CDD" id="cd01344">
    <property type="entry name" value="PL2_Passenger_AT"/>
    <property type="match status" value="1"/>
</dbReference>
<dbReference type="GO" id="GO:0019867">
    <property type="term" value="C:outer membrane"/>
    <property type="evidence" value="ECO:0007669"/>
    <property type="project" value="InterPro"/>
</dbReference>
<dbReference type="Proteomes" id="UP000494363">
    <property type="component" value="Unassembled WGS sequence"/>
</dbReference>
<evidence type="ECO:0000313" key="5">
    <source>
        <dbReference type="Proteomes" id="UP000494363"/>
    </source>
</evidence>
<accession>A0A6J5EN80</accession>
<keyword evidence="1" id="KW-0732">Signal</keyword>
<dbReference type="Pfam" id="PF03797">
    <property type="entry name" value="Autotransporter"/>
    <property type="match status" value="1"/>
</dbReference>
<dbReference type="NCBIfam" id="TIGR01414">
    <property type="entry name" value="autotrans_barl"/>
    <property type="match status" value="1"/>
</dbReference>
<organism evidence="4 5">
    <name type="scientific">Paraburkholderia humisilvae</name>
    <dbReference type="NCBI Taxonomy" id="627669"/>
    <lineage>
        <taxon>Bacteria</taxon>
        <taxon>Pseudomonadati</taxon>
        <taxon>Pseudomonadota</taxon>
        <taxon>Betaproteobacteria</taxon>
        <taxon>Burkholderiales</taxon>
        <taxon>Burkholderiaceae</taxon>
        <taxon>Paraburkholderia</taxon>
    </lineage>
</organism>
<dbReference type="InterPro" id="IPR013425">
    <property type="entry name" value="Autotrns_rpt"/>
</dbReference>
<name>A0A6J5EN80_9BURK</name>
<dbReference type="InterPro" id="IPR006315">
    <property type="entry name" value="OM_autotransptr_brl_dom"/>
</dbReference>
<dbReference type="PANTHER" id="PTHR35037:SF3">
    <property type="entry name" value="C-TERMINAL REGION OF AIDA-LIKE PROTEIN"/>
    <property type="match status" value="1"/>
</dbReference>
<dbReference type="InterPro" id="IPR011050">
    <property type="entry name" value="Pectin_lyase_fold/virulence"/>
</dbReference>
<dbReference type="Gene3D" id="2.160.20.20">
    <property type="match status" value="2"/>
</dbReference>
<dbReference type="Pfam" id="PF12951">
    <property type="entry name" value="PATR"/>
    <property type="match status" value="1"/>
</dbReference>
<dbReference type="InterPro" id="IPR012332">
    <property type="entry name" value="Autotransporter_pectin_lyase_C"/>
</dbReference>
<feature type="domain" description="Autotransporter" evidence="3">
    <location>
        <begin position="799"/>
        <end position="1075"/>
    </location>
</feature>
<proteinExistence type="predicted"/>
<dbReference type="EMBL" id="CADIKH010000032">
    <property type="protein sequence ID" value="CAB3767157.1"/>
    <property type="molecule type" value="Genomic_DNA"/>
</dbReference>
<dbReference type="AlphaFoldDB" id="A0A6J5EN80"/>
<sequence length="1075" mass="107929">MSKKKPAHACVKACAKDIRVKLSHSPHRPRRHVSIAVATLFGVEMLAALPVSAQQLIVNNGTQTLSSNASYNQVTVGSSGSGILIVTGSNVLLTGVGTNPTIELGNGGTGTLTITNGGGVFSFGLDVRAGSTFDLSGAGTIPTTTVPGVGLLNLSGAGTINSGNKALVVGVDNSNQIFSGTIVNAGNSWDPNTSPHGTLVKVGDGTLTIDGATIAGAVTNGTVGTGGEVVVAGGTLAQTSGNTRISALTVGVPVPGFGNTGNLAVSGGTLTLDTSLTVGSFSGIGTVTQTNGTVVVEAGCGDVTHCAALTIGNQSGTGTYTLSGGALTFNGPGFVILGRMSGTGTLNISGGQMSVNGGSGGSTNFIIGDNSATGTGTVNQTGGTLTIANNARLYLSGTGNGIYNLSGGVLQIGGNSLTHNYPAEGSAGGTYAFNLGGGTIQVLGTPLTTDVNATLSGGTSTIDTNGLGATWTGVLAGGGALNKTGAGVLTLTAASPYTGATTISGGTLAVGNAPNSSAALSGTSQLTVQQGATLGGYGTVAGNVMNAGTIAVANALPNFQGNGGGSLTLLGNLSNSGVVNLDGGTPGNALLVRGNYADAANATVIVRTVLNEGGPLSNQQTDRLLISGNATGTTTVIVNPQGQGGPAIGLTGAPTSTSGISVVQVGGSSTSGAFVLGNADVAGNDPFVYHLTAYGPSAEHGPSAASQADPRGGGNTWDFRLQSTYTTPDGPIDLPPDQPADPTDPDIRPAVAPQVSAYLTAPLALFQAGMVDISTLHQRLGEIRYGNPSVPSAPASGAFSLSPAEAFVRAYGGQYRYTTNRSFDEFGFNTSIDTAAVQFGGTVLRRQDDYGVWRYGLAAAFGHVWWTPSAVDGNSKGDANRYTFYGTATFQSNAGWYADGIIFGGLFDGHVSTDAQGKVSDLGGTTVGLSFEAGYPFQLTSGGLFFEPQAQLVWQHLSFNRETDTDGIDTDLGGQDDVLLRIGFRLAQPLEFDKYPITPYFKFNFLQPLKGDGSVTIGSVPFGTGKQGSAMEVGGGVTGQFTSRFSVFADAVYQHTLVSYGSNGWAANAGLRYVF</sequence>
<evidence type="ECO:0000313" key="4">
    <source>
        <dbReference type="EMBL" id="CAB3767157.1"/>
    </source>
</evidence>